<dbReference type="AlphaFoldDB" id="A0AAW2XYK6"/>
<accession>A0AAW2XYK6</accession>
<reference evidence="2" key="2">
    <citation type="journal article" date="2024" name="Plant">
        <title>Genomic evolution and insights into agronomic trait innovations of Sesamum species.</title>
        <authorList>
            <person name="Miao H."/>
            <person name="Wang L."/>
            <person name="Qu L."/>
            <person name="Liu H."/>
            <person name="Sun Y."/>
            <person name="Le M."/>
            <person name="Wang Q."/>
            <person name="Wei S."/>
            <person name="Zheng Y."/>
            <person name="Lin W."/>
            <person name="Duan Y."/>
            <person name="Cao H."/>
            <person name="Xiong S."/>
            <person name="Wang X."/>
            <person name="Wei L."/>
            <person name="Li C."/>
            <person name="Ma Q."/>
            <person name="Ju M."/>
            <person name="Zhao R."/>
            <person name="Li G."/>
            <person name="Mu C."/>
            <person name="Tian Q."/>
            <person name="Mei H."/>
            <person name="Zhang T."/>
            <person name="Gao T."/>
            <person name="Zhang H."/>
        </authorList>
    </citation>
    <scope>NUCLEOTIDE SEQUENCE</scope>
    <source>
        <strain evidence="2">KEN1</strain>
    </source>
</reference>
<dbReference type="InterPro" id="IPR054722">
    <property type="entry name" value="PolX-like_BBD"/>
</dbReference>
<reference evidence="2" key="1">
    <citation type="submission" date="2020-06" db="EMBL/GenBank/DDBJ databases">
        <authorList>
            <person name="Li T."/>
            <person name="Hu X."/>
            <person name="Zhang T."/>
            <person name="Song X."/>
            <person name="Zhang H."/>
            <person name="Dai N."/>
            <person name="Sheng W."/>
            <person name="Hou X."/>
            <person name="Wei L."/>
        </authorList>
    </citation>
    <scope>NUCLEOTIDE SEQUENCE</scope>
    <source>
        <strain evidence="2">KEN1</strain>
        <tissue evidence="2">Leaf</tissue>
    </source>
</reference>
<comment type="caution">
    <text evidence="2">The sequence shown here is derived from an EMBL/GenBank/DDBJ whole genome shotgun (WGS) entry which is preliminary data.</text>
</comment>
<dbReference type="EMBL" id="JACGWN010000002">
    <property type="protein sequence ID" value="KAL0458663.1"/>
    <property type="molecule type" value="Genomic_DNA"/>
</dbReference>
<organism evidence="2">
    <name type="scientific">Sesamum latifolium</name>
    <dbReference type="NCBI Taxonomy" id="2727402"/>
    <lineage>
        <taxon>Eukaryota</taxon>
        <taxon>Viridiplantae</taxon>
        <taxon>Streptophyta</taxon>
        <taxon>Embryophyta</taxon>
        <taxon>Tracheophyta</taxon>
        <taxon>Spermatophyta</taxon>
        <taxon>Magnoliopsida</taxon>
        <taxon>eudicotyledons</taxon>
        <taxon>Gunneridae</taxon>
        <taxon>Pentapetalae</taxon>
        <taxon>asterids</taxon>
        <taxon>lamiids</taxon>
        <taxon>Lamiales</taxon>
        <taxon>Pedaliaceae</taxon>
        <taxon>Sesamum</taxon>
    </lineage>
</organism>
<proteinExistence type="predicted"/>
<dbReference type="Pfam" id="PF22936">
    <property type="entry name" value="Pol_BBD"/>
    <property type="match status" value="1"/>
</dbReference>
<sequence>MARDCWSKKNVVESNIITSKTEDEWDFEASFAADEDELAFTATISNQINYESDWIVDSGCSNHITGDKEKLKTYQNTREVELLCWQTTQNYR</sequence>
<protein>
    <recommendedName>
        <fullName evidence="1">Retrovirus-related Pol polyprotein from transposon TNT 1-94-like beta-barrel domain-containing protein</fullName>
    </recommendedName>
</protein>
<name>A0AAW2XYK6_9LAMI</name>
<feature type="domain" description="Retrovirus-related Pol polyprotein from transposon TNT 1-94-like beta-barrel" evidence="1">
    <location>
        <begin position="54"/>
        <end position="79"/>
    </location>
</feature>
<evidence type="ECO:0000313" key="2">
    <source>
        <dbReference type="EMBL" id="KAL0458663.1"/>
    </source>
</evidence>
<evidence type="ECO:0000259" key="1">
    <source>
        <dbReference type="Pfam" id="PF22936"/>
    </source>
</evidence>
<gene>
    <name evidence="2" type="ORF">Slati_0493500</name>
</gene>